<dbReference type="InterPro" id="IPR006439">
    <property type="entry name" value="HAD-SF_hydro_IA"/>
</dbReference>
<dbReference type="PANTHER" id="PTHR43434:SF24">
    <property type="entry name" value="HYDROLASE-RELATED"/>
    <property type="match status" value="1"/>
</dbReference>
<dbReference type="Proteomes" id="UP001157167">
    <property type="component" value="Unassembled WGS sequence"/>
</dbReference>
<dbReference type="Gene3D" id="3.40.50.1000">
    <property type="entry name" value="HAD superfamily/HAD-like"/>
    <property type="match status" value="1"/>
</dbReference>
<accession>A0ABQ6F8E5</accession>
<dbReference type="SFLD" id="SFLDG01135">
    <property type="entry name" value="C1.5.6:_HAD__Beta-PGM__Phospha"/>
    <property type="match status" value="1"/>
</dbReference>
<dbReference type="SFLD" id="SFLDG01129">
    <property type="entry name" value="C1.5:_HAD__Beta-PGM__Phosphata"/>
    <property type="match status" value="1"/>
</dbReference>
<dbReference type="NCBIfam" id="TIGR01549">
    <property type="entry name" value="HAD-SF-IA-v1"/>
    <property type="match status" value="1"/>
</dbReference>
<keyword evidence="1" id="KW-0378">Hydrolase</keyword>
<dbReference type="SUPFAM" id="SSF56784">
    <property type="entry name" value="HAD-like"/>
    <property type="match status" value="1"/>
</dbReference>
<keyword evidence="2" id="KW-1185">Reference proteome</keyword>
<dbReference type="InterPro" id="IPR041492">
    <property type="entry name" value="HAD_2"/>
</dbReference>
<dbReference type="SFLD" id="SFLDS00003">
    <property type="entry name" value="Haloacid_Dehalogenase"/>
    <property type="match status" value="1"/>
</dbReference>
<dbReference type="EMBL" id="BSPX01000009">
    <property type="protein sequence ID" value="GLT21516.1"/>
    <property type="molecule type" value="Genomic_DNA"/>
</dbReference>
<dbReference type="InterPro" id="IPR023198">
    <property type="entry name" value="PGP-like_dom2"/>
</dbReference>
<evidence type="ECO:0000313" key="2">
    <source>
        <dbReference type="Proteomes" id="UP001157167"/>
    </source>
</evidence>
<dbReference type="InterPro" id="IPR050155">
    <property type="entry name" value="HAD-like_hydrolase_sf"/>
</dbReference>
<dbReference type="InterPro" id="IPR023214">
    <property type="entry name" value="HAD_sf"/>
</dbReference>
<comment type="caution">
    <text evidence="1">The sequence shown here is derived from an EMBL/GenBank/DDBJ whole genome shotgun (WGS) entry which is preliminary data.</text>
</comment>
<evidence type="ECO:0000313" key="1">
    <source>
        <dbReference type="EMBL" id="GLT21516.1"/>
    </source>
</evidence>
<proteinExistence type="predicted"/>
<gene>
    <name evidence="1" type="ORF">GCM10007933_09680</name>
</gene>
<dbReference type="PANTHER" id="PTHR43434">
    <property type="entry name" value="PHOSPHOGLYCOLATE PHOSPHATASE"/>
    <property type="match status" value="1"/>
</dbReference>
<reference evidence="2" key="1">
    <citation type="journal article" date="2019" name="Int. J. Syst. Evol. Microbiol.">
        <title>The Global Catalogue of Microorganisms (GCM) 10K type strain sequencing project: providing services to taxonomists for standard genome sequencing and annotation.</title>
        <authorList>
            <consortium name="The Broad Institute Genomics Platform"/>
            <consortium name="The Broad Institute Genome Sequencing Center for Infectious Disease"/>
            <person name="Wu L."/>
            <person name="Ma J."/>
        </authorList>
    </citation>
    <scope>NUCLEOTIDE SEQUENCE [LARGE SCALE GENOMIC DNA]</scope>
    <source>
        <strain evidence="2">NBRC 102407</strain>
    </source>
</reference>
<dbReference type="RefSeq" id="WP_284186952.1">
    <property type="nucleotide sequence ID" value="NZ_BSPX01000009.1"/>
</dbReference>
<protein>
    <submittedName>
        <fullName evidence="1">Hydrolase</fullName>
    </submittedName>
</protein>
<sequence length="220" mass="23704">MARPQRYELIVFDWDGTLMDSAAAIVQAIQAASADLGLPPPSDARARHVIGLGLQDALHHAVPELPESDYPKMVERYRHHYLSSDHELTLFDGTQALIADLHARGHLLAVATGKSRKGLDRALGFTGLGKYFHATRCADECFSKPHPAMLFELMAELGVMAETCLMIGDTTHDLLMAKNAGVDGLAVSFGAHPVDQLVAESPVACIDTPAGLRAWLEANG</sequence>
<dbReference type="Gene3D" id="1.10.150.240">
    <property type="entry name" value="Putative phosphatase, domain 2"/>
    <property type="match status" value="1"/>
</dbReference>
<dbReference type="GO" id="GO:0016787">
    <property type="term" value="F:hydrolase activity"/>
    <property type="evidence" value="ECO:0007669"/>
    <property type="project" value="UniProtKB-KW"/>
</dbReference>
<dbReference type="InterPro" id="IPR036412">
    <property type="entry name" value="HAD-like_sf"/>
</dbReference>
<organism evidence="1 2">
    <name type="scientific">Zoogloea oryzae</name>
    <dbReference type="NCBI Taxonomy" id="310767"/>
    <lineage>
        <taxon>Bacteria</taxon>
        <taxon>Pseudomonadati</taxon>
        <taxon>Pseudomonadota</taxon>
        <taxon>Betaproteobacteria</taxon>
        <taxon>Rhodocyclales</taxon>
        <taxon>Zoogloeaceae</taxon>
        <taxon>Zoogloea</taxon>
    </lineage>
</organism>
<name>A0ABQ6F8E5_9RHOO</name>
<dbReference type="Pfam" id="PF13419">
    <property type="entry name" value="HAD_2"/>
    <property type="match status" value="1"/>
</dbReference>